<gene>
    <name evidence="1" type="ordered locus">MexAM1_META2p0321</name>
</gene>
<sequence length="76" mass="8469">MPELKQSASCYRTVGGLRWGQWMSDPSSDFVAALRAAGVRCKVARHRDGGRELYVHPDDHELAGEVDRKQPGAECR</sequence>
<evidence type="ECO:0000313" key="2">
    <source>
        <dbReference type="Proteomes" id="UP000009081"/>
    </source>
</evidence>
<dbReference type="OrthoDB" id="9946183at2"/>
<evidence type="ECO:0000313" key="1">
    <source>
        <dbReference type="EMBL" id="ACS43194.1"/>
    </source>
</evidence>
<organism evidence="1 2">
    <name type="scientific">Methylorubrum extorquens (strain ATCC 14718 / DSM 1338 / JCM 2805 / NCIMB 9133 / AM1)</name>
    <name type="common">Methylobacterium extorquens</name>
    <dbReference type="NCBI Taxonomy" id="272630"/>
    <lineage>
        <taxon>Bacteria</taxon>
        <taxon>Pseudomonadati</taxon>
        <taxon>Pseudomonadota</taxon>
        <taxon>Alphaproteobacteria</taxon>
        <taxon>Hyphomicrobiales</taxon>
        <taxon>Methylobacteriaceae</taxon>
        <taxon>Methylorubrum</taxon>
    </lineage>
</organism>
<name>C5B412_METEA</name>
<dbReference type="AlphaFoldDB" id="C5B412"/>
<dbReference type="HOGENOM" id="CLU_2650263_0_0_5"/>
<keyword evidence="2" id="KW-1185">Reference proteome</keyword>
<keyword evidence="1" id="KW-0614">Plasmid</keyword>
<dbReference type="RefSeq" id="WP_012753678.1">
    <property type="nucleotide sequence ID" value="NC_012811.1"/>
</dbReference>
<proteinExistence type="predicted"/>
<dbReference type="EMBL" id="CP001511">
    <property type="protein sequence ID" value="ACS43194.1"/>
    <property type="molecule type" value="Genomic_DNA"/>
</dbReference>
<dbReference type="Proteomes" id="UP000009081">
    <property type="component" value="Plasmid megaplasmid"/>
</dbReference>
<accession>C5B412</accession>
<dbReference type="KEGG" id="mea:Mex_2p0321"/>
<protein>
    <submittedName>
        <fullName evidence="1">Uncharacterized protein</fullName>
    </submittedName>
</protein>
<geneLocation type="plasmid" evidence="1 2">
    <name>megaplasmid</name>
</geneLocation>
<reference evidence="1 2" key="1">
    <citation type="journal article" date="2009" name="PLoS ONE">
        <title>Methylobacterium genome sequences: a reference blueprint to investigate microbial metabolism of C1 compounds from natural and industrial sources.</title>
        <authorList>
            <person name="Vuilleumier S."/>
            <person name="Chistoserdova L."/>
            <person name="Lee M.-C."/>
            <person name="Bringel F."/>
            <person name="Lajus A."/>
            <person name="Zhou Y."/>
            <person name="Gourion B."/>
            <person name="Barbe V."/>
            <person name="Chang J."/>
            <person name="Cruveiller S."/>
            <person name="Dossat C."/>
            <person name="Gillett W."/>
            <person name="Gruffaz C."/>
            <person name="Haugen E."/>
            <person name="Hourcade E."/>
            <person name="Levy R."/>
            <person name="Mangenot S."/>
            <person name="Muller E."/>
            <person name="Nadalig T."/>
            <person name="Pagni M."/>
            <person name="Penny C."/>
            <person name="Peyraud R."/>
            <person name="Robinson D.G."/>
            <person name="Roche D."/>
            <person name="Rouy Z."/>
            <person name="Saenampechek C."/>
            <person name="Salvignol G."/>
            <person name="Vallenet D."/>
            <person name="Wu Z."/>
            <person name="Marx C.J."/>
            <person name="Vorholt J.A."/>
            <person name="Olson M.V."/>
            <person name="Kaul R."/>
            <person name="Weissenbach J."/>
            <person name="Medigue C."/>
            <person name="Lidstrom M.E."/>
        </authorList>
    </citation>
    <scope>NUCLEOTIDE SEQUENCE [LARGE SCALE GENOMIC DNA]</scope>
    <source>
        <strain evidence="2">ATCC 14718 / DSM 1338 / JCM 2805 / NCIMB 9133 / AM1</strain>
    </source>
</reference>